<dbReference type="EMBL" id="JAUDCL010000037">
    <property type="protein sequence ID" value="MDM8202393.1"/>
    <property type="molecule type" value="Genomic_DNA"/>
</dbReference>
<sequence length="97" mass="10578">MWLIKLPFRIIALPIMAVVAVLSIFYSIALHLSSLVVSLGFLLLGFGILSMLFQQMWIHAALLFGVAVVAFLGLMLAELISIGLEALVGKLSKFIFS</sequence>
<evidence type="ECO:0000313" key="2">
    <source>
        <dbReference type="EMBL" id="MDM8202393.1"/>
    </source>
</evidence>
<gene>
    <name evidence="2" type="ORF">QUW08_13985</name>
</gene>
<feature type="transmembrane region" description="Helical" evidence="1">
    <location>
        <begin position="35"/>
        <end position="53"/>
    </location>
</feature>
<protein>
    <submittedName>
        <fullName evidence="2">Uncharacterized protein</fullName>
    </submittedName>
</protein>
<keyword evidence="3" id="KW-1185">Reference proteome</keyword>
<keyword evidence="1" id="KW-0472">Membrane</keyword>
<proteinExistence type="predicted"/>
<feature type="transmembrane region" description="Helical" evidence="1">
    <location>
        <begin position="60"/>
        <end position="84"/>
    </location>
</feature>
<keyword evidence="1" id="KW-0812">Transmembrane</keyword>
<dbReference type="RefSeq" id="WP_087181646.1">
    <property type="nucleotide sequence ID" value="NZ_JAUDCL010000037.1"/>
</dbReference>
<evidence type="ECO:0000256" key="1">
    <source>
        <dbReference type="SAM" id="Phobius"/>
    </source>
</evidence>
<feature type="transmembrane region" description="Helical" evidence="1">
    <location>
        <begin position="7"/>
        <end position="29"/>
    </location>
</feature>
<reference evidence="2 3" key="1">
    <citation type="submission" date="2023-06" db="EMBL/GenBank/DDBJ databases">
        <title>Identification and characterization of horizontal gene transfer across gut microbiota members of farm animals based on homology search.</title>
        <authorList>
            <person name="Schwarzerova J."/>
            <person name="Nykrynova M."/>
            <person name="Jureckova K."/>
            <person name="Cejkova D."/>
            <person name="Rychlik I."/>
        </authorList>
    </citation>
    <scope>NUCLEOTIDE SEQUENCE [LARGE SCALE GENOMIC DNA]</scope>
    <source>
        <strain evidence="2 3">ET340</strain>
    </source>
</reference>
<comment type="caution">
    <text evidence="2">The sequence shown here is derived from an EMBL/GenBank/DDBJ whole genome shotgun (WGS) entry which is preliminary data.</text>
</comment>
<evidence type="ECO:0000313" key="3">
    <source>
        <dbReference type="Proteomes" id="UP001529380"/>
    </source>
</evidence>
<keyword evidence="1" id="KW-1133">Transmembrane helix</keyword>
<accession>A0ABT7UU11</accession>
<organism evidence="2 3">
    <name type="scientific">Allofournierella massiliensis</name>
    <dbReference type="NCBI Taxonomy" id="1650663"/>
    <lineage>
        <taxon>Bacteria</taxon>
        <taxon>Bacillati</taxon>
        <taxon>Bacillota</taxon>
        <taxon>Clostridia</taxon>
        <taxon>Eubacteriales</taxon>
        <taxon>Oscillospiraceae</taxon>
        <taxon>Allofournierella</taxon>
    </lineage>
</organism>
<dbReference type="Proteomes" id="UP001529380">
    <property type="component" value="Unassembled WGS sequence"/>
</dbReference>
<name>A0ABT7UU11_9FIRM</name>